<evidence type="ECO:0000313" key="2">
    <source>
        <dbReference type="Proteomes" id="UP000311382"/>
    </source>
</evidence>
<dbReference type="EMBL" id="SOZI01000059">
    <property type="protein sequence ID" value="TNY20732.1"/>
    <property type="molecule type" value="Genomic_DNA"/>
</dbReference>
<sequence>MSHGAWTAAQCAEVAVHKVIGPLEDQLQESAAPNAHEGLVIGGLAALQLQNEAFADLRAELKGERYPPKEPKDLLAELASLFDGSDAALVRLDLAPVVVHLPRTLVESDKELLGEQERFAKHLDPGRQQHLHEPYETSLLVLDTPGHLKLLPSSVPPEHFSSLVHSDYTEHQDIHWLQWPAVIVEQLLLGARYEKGAHAAYRLIRLAWQVGRAQLYMPQHRAHPMVAQGQLSTAEYHKQRRDRLANVDAAVKAEVQKALKNAATPLLASKVGRDAIGWWVDQLRGTFTAAVARWEKSSPNNTLMGTRSPRLLSDAYIELTNTLLPVLLTAAQHLHNPQHSLGKSAFAPAARRQGERTTVFT</sequence>
<organism evidence="1 2">
    <name type="scientific">Rhodotorula diobovata</name>
    <dbReference type="NCBI Taxonomy" id="5288"/>
    <lineage>
        <taxon>Eukaryota</taxon>
        <taxon>Fungi</taxon>
        <taxon>Dikarya</taxon>
        <taxon>Basidiomycota</taxon>
        <taxon>Pucciniomycotina</taxon>
        <taxon>Microbotryomycetes</taxon>
        <taxon>Sporidiobolales</taxon>
        <taxon>Sporidiobolaceae</taxon>
        <taxon>Rhodotorula</taxon>
    </lineage>
</organism>
<evidence type="ECO:0000313" key="1">
    <source>
        <dbReference type="EMBL" id="TNY20732.1"/>
    </source>
</evidence>
<dbReference type="Proteomes" id="UP000311382">
    <property type="component" value="Unassembled WGS sequence"/>
</dbReference>
<comment type="caution">
    <text evidence="1">The sequence shown here is derived from an EMBL/GenBank/DDBJ whole genome shotgun (WGS) entry which is preliminary data.</text>
</comment>
<reference evidence="1 2" key="1">
    <citation type="submission" date="2019-03" db="EMBL/GenBank/DDBJ databases">
        <title>Rhodosporidium diobovatum UCD-FST 08-225 genome sequencing, assembly, and annotation.</title>
        <authorList>
            <person name="Fakankun I.U."/>
            <person name="Fristensky B."/>
            <person name="Levin D.B."/>
        </authorList>
    </citation>
    <scope>NUCLEOTIDE SEQUENCE [LARGE SCALE GENOMIC DNA]</scope>
    <source>
        <strain evidence="1 2">UCD-FST 08-225</strain>
    </source>
</reference>
<protein>
    <submittedName>
        <fullName evidence="1">Uncharacterized protein</fullName>
    </submittedName>
</protein>
<accession>A0A5C5FX11</accession>
<dbReference type="AlphaFoldDB" id="A0A5C5FX11"/>
<name>A0A5C5FX11_9BASI</name>
<proteinExistence type="predicted"/>
<keyword evidence="2" id="KW-1185">Reference proteome</keyword>
<gene>
    <name evidence="1" type="ORF">DMC30DRAFT_416699</name>
</gene>